<dbReference type="PROSITE" id="PS50902">
    <property type="entry name" value="FLAVODOXIN_LIKE"/>
    <property type="match status" value="1"/>
</dbReference>
<dbReference type="PANTHER" id="PTHR43717:SF1">
    <property type="entry name" value="ANAEROBIC NITRIC OXIDE REDUCTASE FLAVORUBREDOXIN"/>
    <property type="match status" value="1"/>
</dbReference>
<proteinExistence type="inferred from homology"/>
<reference evidence="9 10" key="1">
    <citation type="journal article" date="2015" name="Biotechnol. Bioeng.">
        <title>Genome sequence and phenotypic characterization of Caulobacter segnis.</title>
        <authorList>
            <person name="Patel S."/>
            <person name="Fletcher B."/>
            <person name="Scott D.C."/>
            <person name="Ely B."/>
        </authorList>
    </citation>
    <scope>NUCLEOTIDE SEQUENCE [LARGE SCALE GENOMIC DNA]</scope>
    <source>
        <strain evidence="9 10">ERI-2</strain>
    </source>
</reference>
<evidence type="ECO:0000256" key="3">
    <source>
        <dbReference type="ARBA" id="ARBA00022448"/>
    </source>
</evidence>
<comment type="function">
    <text evidence="7">Low-potential electron donor to a number of redox enzymes.</text>
</comment>
<dbReference type="GO" id="GO:0010181">
    <property type="term" value="F:FMN binding"/>
    <property type="evidence" value="ECO:0007669"/>
    <property type="project" value="UniProtKB-UniRule"/>
</dbReference>
<dbReference type="InterPro" id="IPR029039">
    <property type="entry name" value="Flavoprotein-like_sf"/>
</dbReference>
<keyword evidence="3 7" id="KW-0813">Transport</keyword>
<dbReference type="InterPro" id="IPR001226">
    <property type="entry name" value="Flavodoxin_CS"/>
</dbReference>
<dbReference type="NCBIfam" id="TIGR01753">
    <property type="entry name" value="flav_short"/>
    <property type="match status" value="1"/>
</dbReference>
<dbReference type="AlphaFoldDB" id="A0A166RRP2"/>
<dbReference type="NCBIfam" id="NF004049">
    <property type="entry name" value="PRK05568.1"/>
    <property type="match status" value="1"/>
</dbReference>
<dbReference type="PROSITE" id="PS00201">
    <property type="entry name" value="FLAVODOXIN"/>
    <property type="match status" value="1"/>
</dbReference>
<evidence type="ECO:0000259" key="8">
    <source>
        <dbReference type="PROSITE" id="PS50902"/>
    </source>
</evidence>
<organism evidence="9 10">
    <name type="scientific">Clostridium ljungdahlii</name>
    <dbReference type="NCBI Taxonomy" id="1538"/>
    <lineage>
        <taxon>Bacteria</taxon>
        <taxon>Bacillati</taxon>
        <taxon>Bacillota</taxon>
        <taxon>Clostridia</taxon>
        <taxon>Eubacteriales</taxon>
        <taxon>Clostridiaceae</taxon>
        <taxon>Clostridium</taxon>
    </lineage>
</organism>
<dbReference type="SUPFAM" id="SSF52218">
    <property type="entry name" value="Flavoproteins"/>
    <property type="match status" value="1"/>
</dbReference>
<protein>
    <recommendedName>
        <fullName evidence="7">Flavodoxin</fullName>
    </recommendedName>
</protein>
<evidence type="ECO:0000256" key="1">
    <source>
        <dbReference type="ARBA" id="ARBA00001917"/>
    </source>
</evidence>
<evidence type="ECO:0000256" key="7">
    <source>
        <dbReference type="RuleBase" id="RU367037"/>
    </source>
</evidence>
<dbReference type="OrthoDB" id="9790745at2"/>
<dbReference type="GO" id="GO:0009055">
    <property type="term" value="F:electron transfer activity"/>
    <property type="evidence" value="ECO:0007669"/>
    <property type="project" value="UniProtKB-UniRule"/>
</dbReference>
<dbReference type="Proteomes" id="UP000077407">
    <property type="component" value="Unassembled WGS sequence"/>
</dbReference>
<dbReference type="Pfam" id="PF00258">
    <property type="entry name" value="Flavodoxin_1"/>
    <property type="match status" value="1"/>
</dbReference>
<evidence type="ECO:0000256" key="6">
    <source>
        <dbReference type="ARBA" id="ARBA00022982"/>
    </source>
</evidence>
<dbReference type="Gene3D" id="3.40.50.360">
    <property type="match status" value="1"/>
</dbReference>
<dbReference type="InterPro" id="IPR010087">
    <property type="entry name" value="Flav_short"/>
</dbReference>
<comment type="similarity">
    <text evidence="2 7">Belongs to the flavodoxin family.</text>
</comment>
<evidence type="ECO:0000256" key="2">
    <source>
        <dbReference type="ARBA" id="ARBA00005267"/>
    </source>
</evidence>
<dbReference type="PANTHER" id="PTHR43717">
    <property type="entry name" value="ANAEROBIC NITRIC OXIDE REDUCTASE FLAVORUBREDOXIN"/>
    <property type="match status" value="1"/>
</dbReference>
<dbReference type="EMBL" id="LITT01000008">
    <property type="protein sequence ID" value="OAA91041.1"/>
    <property type="molecule type" value="Genomic_DNA"/>
</dbReference>
<name>A0A166RRP2_9CLOT</name>
<dbReference type="PATRIC" id="fig|1538.10.peg.1370"/>
<accession>A0A166RRP2</accession>
<dbReference type="GO" id="GO:0016651">
    <property type="term" value="F:oxidoreductase activity, acting on NAD(P)H"/>
    <property type="evidence" value="ECO:0007669"/>
    <property type="project" value="UniProtKB-ARBA"/>
</dbReference>
<feature type="domain" description="Flavodoxin-like" evidence="8">
    <location>
        <begin position="4"/>
        <end position="140"/>
    </location>
</feature>
<keyword evidence="4 7" id="KW-0285">Flavoprotein</keyword>
<gene>
    <name evidence="9" type="ORF">WY13_00871</name>
</gene>
<sequence>MKKISIIYWSGTGNTEIMAKAIQEGAKSENTDVKLVGVSEASLEDVSGADVVAFGCPAMGDEQLEENEMEPFIESILQDVKDKDIALFGSYGWGSGDWMTNWEGQMKEYGANLVEESLIINEEPNDDGLEKCKKLGEALAEK</sequence>
<comment type="caution">
    <text evidence="9">The sequence shown here is derived from an EMBL/GenBank/DDBJ whole genome shotgun (WGS) entry which is preliminary data.</text>
</comment>
<evidence type="ECO:0000313" key="10">
    <source>
        <dbReference type="Proteomes" id="UP000077407"/>
    </source>
</evidence>
<keyword evidence="5 7" id="KW-0288">FMN</keyword>
<dbReference type="NCBIfam" id="NF004050">
    <property type="entry name" value="PRK05569.1"/>
    <property type="match status" value="1"/>
</dbReference>
<evidence type="ECO:0000256" key="4">
    <source>
        <dbReference type="ARBA" id="ARBA00022630"/>
    </source>
</evidence>
<dbReference type="RefSeq" id="WP_063554461.1">
    <property type="nucleotide sequence ID" value="NZ_LITT01000008.1"/>
</dbReference>
<evidence type="ECO:0000256" key="5">
    <source>
        <dbReference type="ARBA" id="ARBA00022643"/>
    </source>
</evidence>
<evidence type="ECO:0000313" key="9">
    <source>
        <dbReference type="EMBL" id="OAA91041.1"/>
    </source>
</evidence>
<keyword evidence="6 7" id="KW-0249">Electron transport</keyword>
<comment type="cofactor">
    <cofactor evidence="1 7">
        <name>FMN</name>
        <dbReference type="ChEBI" id="CHEBI:58210"/>
    </cofactor>
</comment>
<dbReference type="InterPro" id="IPR008254">
    <property type="entry name" value="Flavodoxin/NO_synth"/>
</dbReference>